<reference evidence="1 2" key="1">
    <citation type="journal article" date="2019" name="Nat. Ecol. Evol.">
        <title>Megaphylogeny resolves global patterns of mushroom evolution.</title>
        <authorList>
            <person name="Varga T."/>
            <person name="Krizsan K."/>
            <person name="Foldi C."/>
            <person name="Dima B."/>
            <person name="Sanchez-Garcia M."/>
            <person name="Sanchez-Ramirez S."/>
            <person name="Szollosi G.J."/>
            <person name="Szarkandi J.G."/>
            <person name="Papp V."/>
            <person name="Albert L."/>
            <person name="Andreopoulos W."/>
            <person name="Angelini C."/>
            <person name="Antonin V."/>
            <person name="Barry K.W."/>
            <person name="Bougher N.L."/>
            <person name="Buchanan P."/>
            <person name="Buyck B."/>
            <person name="Bense V."/>
            <person name="Catcheside P."/>
            <person name="Chovatia M."/>
            <person name="Cooper J."/>
            <person name="Damon W."/>
            <person name="Desjardin D."/>
            <person name="Finy P."/>
            <person name="Geml J."/>
            <person name="Haridas S."/>
            <person name="Hughes K."/>
            <person name="Justo A."/>
            <person name="Karasinski D."/>
            <person name="Kautmanova I."/>
            <person name="Kiss B."/>
            <person name="Kocsube S."/>
            <person name="Kotiranta H."/>
            <person name="LaButti K.M."/>
            <person name="Lechner B.E."/>
            <person name="Liimatainen K."/>
            <person name="Lipzen A."/>
            <person name="Lukacs Z."/>
            <person name="Mihaltcheva S."/>
            <person name="Morgado L.N."/>
            <person name="Niskanen T."/>
            <person name="Noordeloos M.E."/>
            <person name="Ohm R.A."/>
            <person name="Ortiz-Santana B."/>
            <person name="Ovrebo C."/>
            <person name="Racz N."/>
            <person name="Riley R."/>
            <person name="Savchenko A."/>
            <person name="Shiryaev A."/>
            <person name="Soop K."/>
            <person name="Spirin V."/>
            <person name="Szebenyi C."/>
            <person name="Tomsovsky M."/>
            <person name="Tulloss R.E."/>
            <person name="Uehling J."/>
            <person name="Grigoriev I.V."/>
            <person name="Vagvolgyi C."/>
            <person name="Papp T."/>
            <person name="Martin F.M."/>
            <person name="Miettinen O."/>
            <person name="Hibbett D.S."/>
            <person name="Nagy L.G."/>
        </authorList>
    </citation>
    <scope>NUCLEOTIDE SEQUENCE [LARGE SCALE GENOMIC DNA]</scope>
    <source>
        <strain evidence="1 2">NL-1719</strain>
    </source>
</reference>
<evidence type="ECO:0000313" key="1">
    <source>
        <dbReference type="EMBL" id="TFK75204.1"/>
    </source>
</evidence>
<protein>
    <submittedName>
        <fullName evidence="1">MFS general substrate transporter</fullName>
    </submittedName>
</protein>
<dbReference type="EMBL" id="ML208264">
    <property type="protein sequence ID" value="TFK75204.1"/>
    <property type="molecule type" value="Genomic_DNA"/>
</dbReference>
<dbReference type="Proteomes" id="UP000308600">
    <property type="component" value="Unassembled WGS sequence"/>
</dbReference>
<evidence type="ECO:0000313" key="2">
    <source>
        <dbReference type="Proteomes" id="UP000308600"/>
    </source>
</evidence>
<name>A0ACD3BB14_9AGAR</name>
<organism evidence="1 2">
    <name type="scientific">Pluteus cervinus</name>
    <dbReference type="NCBI Taxonomy" id="181527"/>
    <lineage>
        <taxon>Eukaryota</taxon>
        <taxon>Fungi</taxon>
        <taxon>Dikarya</taxon>
        <taxon>Basidiomycota</taxon>
        <taxon>Agaricomycotina</taxon>
        <taxon>Agaricomycetes</taxon>
        <taxon>Agaricomycetidae</taxon>
        <taxon>Agaricales</taxon>
        <taxon>Pluteineae</taxon>
        <taxon>Pluteaceae</taxon>
        <taxon>Pluteus</taxon>
    </lineage>
</organism>
<accession>A0ACD3BB14</accession>
<keyword evidence="2" id="KW-1185">Reference proteome</keyword>
<sequence length="542" mass="58859">MPPPSPPVFYPPSRPTSMQYEEDDSLLHPDAQEDRRGKWKAHPFWLIPVALVMSISRGITMAPRVQTYNDIACRVLNNPSTQSILRHVVDCKSPEVQGRAARIQATIVTIMSVLSAVVTGPWSRLGDAKGRKVVLSLALFGALSMDFAFILVSNDNSFFGRHAEAFILVGPILDGLVGGLSTFNGVVHAYISDCTRHGSRSRIFSTIQGMVFVGLALGPWVSGVILASNPDNTSRYYLSAAFLTSIFFYVLILCPESLHPSVNDRVEDGQPSDRIKQFSKQLAAALMSPVLMFAPRKVIGHPTRKNYNMTLVGLGMFLYLVSTGVYANKYLYAQHIYEWSTDQLGHYLSLLWITRAFNLLVFLPIVIGYFRPKVSGPDRTSLSADAIAADMRFDNYLARASLAVDGLADFLIASTPTTSEASFVALSCLSSMTSGGNPALHSLGAVCLHACGYSSEVGTLFGAIAVLSAAAHIVSPTLYATTYSKTVGTYPQAIFLLASILLATSVSFLSGISSKVEAVQPAPTPEEEERLLTEEQNERVVV</sequence>
<proteinExistence type="predicted"/>
<gene>
    <name evidence="1" type="ORF">BDN72DRAFT_832558</name>
</gene>